<evidence type="ECO:0000313" key="3">
    <source>
        <dbReference type="Proteomes" id="UP001469553"/>
    </source>
</evidence>
<reference evidence="2 3" key="1">
    <citation type="submission" date="2021-06" db="EMBL/GenBank/DDBJ databases">
        <authorList>
            <person name="Palmer J.M."/>
        </authorList>
    </citation>
    <scope>NUCLEOTIDE SEQUENCE [LARGE SCALE GENOMIC DNA]</scope>
    <source>
        <strain evidence="2 3">AS_MEX2019</strain>
        <tissue evidence="2">Muscle</tissue>
    </source>
</reference>
<accession>A0ABV0YK63</accession>
<evidence type="ECO:0000313" key="2">
    <source>
        <dbReference type="EMBL" id="MEQ2294112.1"/>
    </source>
</evidence>
<name>A0ABV0YK63_9TELE</name>
<keyword evidence="3" id="KW-1185">Reference proteome</keyword>
<protein>
    <submittedName>
        <fullName evidence="2">Uncharacterized protein</fullName>
    </submittedName>
</protein>
<organism evidence="2 3">
    <name type="scientific">Ameca splendens</name>
    <dbReference type="NCBI Taxonomy" id="208324"/>
    <lineage>
        <taxon>Eukaryota</taxon>
        <taxon>Metazoa</taxon>
        <taxon>Chordata</taxon>
        <taxon>Craniata</taxon>
        <taxon>Vertebrata</taxon>
        <taxon>Euteleostomi</taxon>
        <taxon>Actinopterygii</taxon>
        <taxon>Neopterygii</taxon>
        <taxon>Teleostei</taxon>
        <taxon>Neoteleostei</taxon>
        <taxon>Acanthomorphata</taxon>
        <taxon>Ovalentaria</taxon>
        <taxon>Atherinomorphae</taxon>
        <taxon>Cyprinodontiformes</taxon>
        <taxon>Goodeidae</taxon>
        <taxon>Ameca</taxon>
    </lineage>
</organism>
<proteinExistence type="predicted"/>
<gene>
    <name evidence="2" type="ORF">AMECASPLE_000519</name>
</gene>
<dbReference type="EMBL" id="JAHRIP010037635">
    <property type="protein sequence ID" value="MEQ2294112.1"/>
    <property type="molecule type" value="Genomic_DNA"/>
</dbReference>
<feature type="region of interest" description="Disordered" evidence="1">
    <location>
        <begin position="1"/>
        <end position="25"/>
    </location>
</feature>
<comment type="caution">
    <text evidence="2">The sequence shown here is derived from an EMBL/GenBank/DDBJ whole genome shotgun (WGS) entry which is preliminary data.</text>
</comment>
<feature type="region of interest" description="Disordered" evidence="1">
    <location>
        <begin position="45"/>
        <end position="72"/>
    </location>
</feature>
<evidence type="ECO:0000256" key="1">
    <source>
        <dbReference type="SAM" id="MobiDB-lite"/>
    </source>
</evidence>
<feature type="compositionally biased region" description="Basic residues" evidence="1">
    <location>
        <begin position="63"/>
        <end position="72"/>
    </location>
</feature>
<sequence length="136" mass="15574">MRLSSAEKQTENQIPSSKKSYPHHPSDSAIPKYFFSLRSPFLTETDSTEDSAYPCEKCNTGTRKQRRGRRKKQGSFCVWWLRFYPCIAECCLALQISAPLQPGRTRTWEGPRTVCVPSRSAMQIRPKSSRDGDLLK</sequence>
<dbReference type="Proteomes" id="UP001469553">
    <property type="component" value="Unassembled WGS sequence"/>
</dbReference>